<evidence type="ECO:0000256" key="4">
    <source>
        <dbReference type="ARBA" id="ARBA00023163"/>
    </source>
</evidence>
<dbReference type="Gene3D" id="3.40.190.290">
    <property type="match status" value="1"/>
</dbReference>
<evidence type="ECO:0000256" key="2">
    <source>
        <dbReference type="ARBA" id="ARBA00023015"/>
    </source>
</evidence>
<dbReference type="InterPro" id="IPR005119">
    <property type="entry name" value="LysR_subst-bd"/>
</dbReference>
<evidence type="ECO:0000313" key="7">
    <source>
        <dbReference type="Proteomes" id="UP000321750"/>
    </source>
</evidence>
<dbReference type="Pfam" id="PF00126">
    <property type="entry name" value="HTH_1"/>
    <property type="match status" value="1"/>
</dbReference>
<reference evidence="6 7" key="1">
    <citation type="submission" date="2019-07" db="EMBL/GenBank/DDBJ databases">
        <title>Whole genome shotgun sequence of Methylobacterium gnaphalii NBRC 107716.</title>
        <authorList>
            <person name="Hosoyama A."/>
            <person name="Uohara A."/>
            <person name="Ohji S."/>
            <person name="Ichikawa N."/>
        </authorList>
    </citation>
    <scope>NUCLEOTIDE SEQUENCE [LARGE SCALE GENOMIC DNA]</scope>
    <source>
        <strain evidence="6 7">NBRC 107716</strain>
    </source>
</reference>
<dbReference type="Proteomes" id="UP000321750">
    <property type="component" value="Unassembled WGS sequence"/>
</dbReference>
<comment type="similarity">
    <text evidence="1">Belongs to the LysR transcriptional regulatory family.</text>
</comment>
<dbReference type="GO" id="GO:0043565">
    <property type="term" value="F:sequence-specific DNA binding"/>
    <property type="evidence" value="ECO:0007669"/>
    <property type="project" value="TreeGrafter"/>
</dbReference>
<dbReference type="Gene3D" id="1.10.10.10">
    <property type="entry name" value="Winged helix-like DNA-binding domain superfamily/Winged helix DNA-binding domain"/>
    <property type="match status" value="1"/>
</dbReference>
<evidence type="ECO:0000256" key="3">
    <source>
        <dbReference type="ARBA" id="ARBA00023125"/>
    </source>
</evidence>
<evidence type="ECO:0000259" key="5">
    <source>
        <dbReference type="PROSITE" id="PS50931"/>
    </source>
</evidence>
<dbReference type="EMBL" id="BJZV01000016">
    <property type="protein sequence ID" value="GEP11208.1"/>
    <property type="molecule type" value="Genomic_DNA"/>
</dbReference>
<dbReference type="PANTHER" id="PTHR30537">
    <property type="entry name" value="HTH-TYPE TRANSCRIPTIONAL REGULATOR"/>
    <property type="match status" value="1"/>
</dbReference>
<organism evidence="6 7">
    <name type="scientific">Methylobacterium gnaphalii</name>
    <dbReference type="NCBI Taxonomy" id="1010610"/>
    <lineage>
        <taxon>Bacteria</taxon>
        <taxon>Pseudomonadati</taxon>
        <taxon>Pseudomonadota</taxon>
        <taxon>Alphaproteobacteria</taxon>
        <taxon>Hyphomicrobiales</taxon>
        <taxon>Methylobacteriaceae</taxon>
        <taxon>Methylobacterium</taxon>
    </lineage>
</organism>
<keyword evidence="4" id="KW-0804">Transcription</keyword>
<dbReference type="SUPFAM" id="SSF46785">
    <property type="entry name" value="Winged helix' DNA-binding domain"/>
    <property type="match status" value="1"/>
</dbReference>
<dbReference type="RefSeq" id="WP_147047650.1">
    <property type="nucleotide sequence ID" value="NZ_BJZV01000016.1"/>
</dbReference>
<keyword evidence="7" id="KW-1185">Reference proteome</keyword>
<dbReference type="PANTHER" id="PTHR30537:SF3">
    <property type="entry name" value="TRANSCRIPTIONAL REGULATORY PROTEIN"/>
    <property type="match status" value="1"/>
</dbReference>
<dbReference type="InterPro" id="IPR036390">
    <property type="entry name" value="WH_DNA-bd_sf"/>
</dbReference>
<evidence type="ECO:0000313" key="6">
    <source>
        <dbReference type="EMBL" id="GEP11208.1"/>
    </source>
</evidence>
<sequence>MLCAKAPTFDWNDLTFFLELARHGRLTPAARRLKVDTTTVSRRIAELERSLEAKLFQRGSDGFQLTEAGHKLFVIAEAIEQKTLSVPEALGLQNTSLPTGLVRVASMEGIAAFYLSAKFAEFSAVTPGIVVELVTERHLINLTKREADISVSFVPPNGPRLHVRRVGEFRLALYASEAYLARRGRPTTRAELLDHDFVDYIDDLIAIEPVHWLLEVLTPATVVFRSTSMAAQQTAVASGAGIALLPLFSAKTNPALVPVLAEDVVVRRELYLSVHEDIEHVGRVRAVTRFLANLFTEEAEYLNRF</sequence>
<dbReference type="InterPro" id="IPR058163">
    <property type="entry name" value="LysR-type_TF_proteobact-type"/>
</dbReference>
<dbReference type="Pfam" id="PF03466">
    <property type="entry name" value="LysR_substrate"/>
    <property type="match status" value="1"/>
</dbReference>
<accession>A0A512JMQ8</accession>
<dbReference type="SUPFAM" id="SSF53850">
    <property type="entry name" value="Periplasmic binding protein-like II"/>
    <property type="match status" value="1"/>
</dbReference>
<dbReference type="AlphaFoldDB" id="A0A512JMQ8"/>
<dbReference type="GO" id="GO:0003700">
    <property type="term" value="F:DNA-binding transcription factor activity"/>
    <property type="evidence" value="ECO:0007669"/>
    <property type="project" value="InterPro"/>
</dbReference>
<dbReference type="GO" id="GO:0006351">
    <property type="term" value="P:DNA-templated transcription"/>
    <property type="evidence" value="ECO:0007669"/>
    <property type="project" value="TreeGrafter"/>
</dbReference>
<dbReference type="PROSITE" id="PS50931">
    <property type="entry name" value="HTH_LYSR"/>
    <property type="match status" value="1"/>
</dbReference>
<evidence type="ECO:0000256" key="1">
    <source>
        <dbReference type="ARBA" id="ARBA00009437"/>
    </source>
</evidence>
<dbReference type="InterPro" id="IPR036388">
    <property type="entry name" value="WH-like_DNA-bd_sf"/>
</dbReference>
<comment type="caution">
    <text evidence="6">The sequence shown here is derived from an EMBL/GenBank/DDBJ whole genome shotgun (WGS) entry which is preliminary data.</text>
</comment>
<keyword evidence="3" id="KW-0238">DNA-binding</keyword>
<protein>
    <submittedName>
        <fullName evidence="6">Transcriptional regulator</fullName>
    </submittedName>
</protein>
<name>A0A512JMQ8_9HYPH</name>
<proteinExistence type="inferred from homology"/>
<feature type="domain" description="HTH lysR-type" evidence="5">
    <location>
        <begin position="9"/>
        <end position="66"/>
    </location>
</feature>
<keyword evidence="2" id="KW-0805">Transcription regulation</keyword>
<dbReference type="InterPro" id="IPR000847">
    <property type="entry name" value="LysR_HTH_N"/>
</dbReference>
<gene>
    <name evidence="6" type="ORF">MGN01_30530</name>
</gene>
<dbReference type="OrthoDB" id="9787460at2"/>